<keyword evidence="5" id="KW-0067">ATP-binding</keyword>
<reference evidence="9 10" key="1">
    <citation type="submission" date="2017-07" db="EMBL/GenBank/DDBJ databases">
        <title>Isolation and whole genome analysis of endospore-forming bacteria from heroin.</title>
        <authorList>
            <person name="Kalinowski J."/>
            <person name="Ahrens B."/>
            <person name="Al-Dilaimi A."/>
            <person name="Winkler A."/>
            <person name="Wibberg D."/>
            <person name="Schleenbecker U."/>
            <person name="Ruckert C."/>
            <person name="Wolfel R."/>
            <person name="Grass G."/>
        </authorList>
    </citation>
    <scope>NUCLEOTIDE SEQUENCE [LARGE SCALE GENOMIC DNA]</scope>
    <source>
        <strain evidence="9 10">7528</strain>
    </source>
</reference>
<keyword evidence="2" id="KW-0808">Transferase</keyword>
<dbReference type="Proteomes" id="UP000216013">
    <property type="component" value="Unassembled WGS sequence"/>
</dbReference>
<organism evidence="9 10">
    <name type="scientific">Terribacillus saccharophilus</name>
    <dbReference type="NCBI Taxonomy" id="361277"/>
    <lineage>
        <taxon>Bacteria</taxon>
        <taxon>Bacillati</taxon>
        <taxon>Bacillota</taxon>
        <taxon>Bacilli</taxon>
        <taxon>Bacillales</taxon>
        <taxon>Bacillaceae</taxon>
        <taxon>Terribacillus</taxon>
    </lineage>
</organism>
<evidence type="ECO:0000256" key="2">
    <source>
        <dbReference type="ARBA" id="ARBA00022679"/>
    </source>
</evidence>
<dbReference type="OrthoDB" id="9778478at2"/>
<evidence type="ECO:0008006" key="11">
    <source>
        <dbReference type="Google" id="ProtNLM"/>
    </source>
</evidence>
<keyword evidence="4" id="KW-0418">Kinase</keyword>
<evidence type="ECO:0000256" key="5">
    <source>
        <dbReference type="ARBA" id="ARBA00022840"/>
    </source>
</evidence>
<dbReference type="Pfam" id="PF17042">
    <property type="entry name" value="NBD_C"/>
    <property type="match status" value="1"/>
</dbReference>
<protein>
    <recommendedName>
        <fullName evidence="11">Hrp-dependent type III effector protein</fullName>
    </recommendedName>
</protein>
<evidence type="ECO:0000256" key="3">
    <source>
        <dbReference type="ARBA" id="ARBA00022741"/>
    </source>
</evidence>
<keyword evidence="6" id="KW-0119">Carbohydrate metabolism</keyword>
<dbReference type="InterPro" id="IPR042213">
    <property type="entry name" value="NBD_C_sf"/>
</dbReference>
<dbReference type="GO" id="GO:0005524">
    <property type="term" value="F:ATP binding"/>
    <property type="evidence" value="ECO:0007669"/>
    <property type="project" value="UniProtKB-KW"/>
</dbReference>
<comment type="similarity">
    <text evidence="1">Belongs to the four-carbon acid sugar kinase family.</text>
</comment>
<dbReference type="Gene3D" id="3.40.50.10840">
    <property type="entry name" value="Putative sugar-binding, N-terminal domain"/>
    <property type="match status" value="1"/>
</dbReference>
<feature type="domain" description="Four-carbon acid sugar kinase N-terminal" evidence="7">
    <location>
        <begin position="4"/>
        <end position="227"/>
    </location>
</feature>
<evidence type="ECO:0000313" key="9">
    <source>
        <dbReference type="EMBL" id="PAD19673.1"/>
    </source>
</evidence>
<dbReference type="SUPFAM" id="SSF142764">
    <property type="entry name" value="YgbK-like"/>
    <property type="match status" value="1"/>
</dbReference>
<evidence type="ECO:0000313" key="10">
    <source>
        <dbReference type="Proteomes" id="UP000216013"/>
    </source>
</evidence>
<evidence type="ECO:0000259" key="8">
    <source>
        <dbReference type="Pfam" id="PF17042"/>
    </source>
</evidence>
<evidence type="ECO:0000256" key="1">
    <source>
        <dbReference type="ARBA" id="ARBA00005715"/>
    </source>
</evidence>
<proteinExistence type="inferred from homology"/>
<dbReference type="EMBL" id="NPBV01000033">
    <property type="protein sequence ID" value="PAD19673.1"/>
    <property type="molecule type" value="Genomic_DNA"/>
</dbReference>
<dbReference type="InterPro" id="IPR010737">
    <property type="entry name" value="4-carb_acid_sugar_kinase_N"/>
</dbReference>
<comment type="caution">
    <text evidence="9">The sequence shown here is derived from an EMBL/GenBank/DDBJ whole genome shotgun (WGS) entry which is preliminary data.</text>
</comment>
<keyword evidence="3" id="KW-0547">Nucleotide-binding</keyword>
<dbReference type="Gene3D" id="3.40.980.20">
    <property type="entry name" value="Four-carbon acid sugar kinase, nucleotide binding domain"/>
    <property type="match status" value="1"/>
</dbReference>
<dbReference type="Pfam" id="PF07005">
    <property type="entry name" value="SBD_N"/>
    <property type="match status" value="1"/>
</dbReference>
<dbReference type="InterPro" id="IPR037051">
    <property type="entry name" value="4-carb_acid_sugar_kinase_N_sf"/>
</dbReference>
<dbReference type="GO" id="GO:0016301">
    <property type="term" value="F:kinase activity"/>
    <property type="evidence" value="ECO:0007669"/>
    <property type="project" value="UniProtKB-KW"/>
</dbReference>
<name>A0A268A6B7_9BACI</name>
<feature type="domain" description="Four-carbon acid sugar kinase nucleotide binding" evidence="8">
    <location>
        <begin position="250"/>
        <end position="410"/>
    </location>
</feature>
<dbReference type="AlphaFoldDB" id="A0A268A6B7"/>
<evidence type="ECO:0000256" key="4">
    <source>
        <dbReference type="ARBA" id="ARBA00022777"/>
    </source>
</evidence>
<evidence type="ECO:0000256" key="6">
    <source>
        <dbReference type="ARBA" id="ARBA00023277"/>
    </source>
</evidence>
<sequence>MKKIAIIADDLTGASDCGAMLLPYAVEVEVLLDGKIKEIASNHAVVINTDSRSLPSAVAYSKIAKAAEGVALTAPDIIYKKIDSTMRGNVGQELDALYDVLKPDVILLAPGLPSQGRVVKAGIHYLHGIPLAETEAAKDPKTPVKHSDIKQLVSSQSKHRIHHLSVEEIRSGYEKRVEQLLTAVSMGAKIITADSEDDDDLRLLSEAAVATKLNVIYAGSAGLMEYLPTAHGLERKVVSPSLDLMEETVLLVVGSVSPVGRKQLNWLMESDDSVQFLEVDPVMLLQDNLEDSNEWKIVMEEAQDAHAAGKHIVLFSSSEKPVASDEEEAIRNSNKIAQNLGVVAAAMVNRMKISRLFLTGGDTAIRVMEALQADSFHILGQVEAGVPIGQLNGTEIIAVTKAGSFGSQKVMGNALELLKGVDKVEANYRN</sequence>
<gene>
    <name evidence="9" type="ORF">CHH64_17815</name>
</gene>
<dbReference type="InterPro" id="IPR031475">
    <property type="entry name" value="NBD_C"/>
</dbReference>
<evidence type="ECO:0000259" key="7">
    <source>
        <dbReference type="Pfam" id="PF07005"/>
    </source>
</evidence>
<accession>A0A268A6B7</accession>
<dbReference type="RefSeq" id="WP_095233721.1">
    <property type="nucleotide sequence ID" value="NZ_NPBD01000017.1"/>
</dbReference>